<dbReference type="Proteomes" id="UP000003858">
    <property type="component" value="Unassembled WGS sequence"/>
</dbReference>
<dbReference type="PATRIC" id="fig|1000588.3.peg.1512"/>
<organism evidence="2 3">
    <name type="scientific">Streptococcus mitis bv. 2 str. SK95</name>
    <dbReference type="NCBI Taxonomy" id="1000588"/>
    <lineage>
        <taxon>Bacteria</taxon>
        <taxon>Bacillati</taxon>
        <taxon>Bacillota</taxon>
        <taxon>Bacilli</taxon>
        <taxon>Lactobacillales</taxon>
        <taxon>Streptococcaceae</taxon>
        <taxon>Streptococcus</taxon>
    </lineage>
</organism>
<keyword evidence="1" id="KW-0472">Membrane</keyword>
<evidence type="ECO:0000313" key="2">
    <source>
        <dbReference type="EMBL" id="EGU63929.1"/>
    </source>
</evidence>
<gene>
    <name evidence="2" type="ORF">HMPREF9965_0340</name>
</gene>
<keyword evidence="1" id="KW-0812">Transmembrane</keyword>
<comment type="caution">
    <text evidence="2">The sequence shown here is derived from an EMBL/GenBank/DDBJ whole genome shotgun (WGS) entry which is preliminary data.</text>
</comment>
<dbReference type="EMBL" id="AFUB01000054">
    <property type="protein sequence ID" value="EGU63929.1"/>
    <property type="molecule type" value="Genomic_DNA"/>
</dbReference>
<dbReference type="eggNOG" id="ENOG503099U">
    <property type="taxonomic scope" value="Bacteria"/>
</dbReference>
<feature type="transmembrane region" description="Helical" evidence="1">
    <location>
        <begin position="12"/>
        <end position="29"/>
    </location>
</feature>
<name>F9LYQ6_STROR</name>
<dbReference type="AlphaFoldDB" id="F9LYQ6"/>
<reference evidence="2 3" key="1">
    <citation type="submission" date="2011-05" db="EMBL/GenBank/DDBJ databases">
        <authorList>
            <person name="Durkin A.S."/>
            <person name="Radune D."/>
            <person name="Hostetler J."/>
            <person name="Torralba M."/>
            <person name="Gillis M."/>
            <person name="Methe B."/>
            <person name="Sutton G."/>
            <person name="Nelson K.E."/>
        </authorList>
    </citation>
    <scope>NUCLEOTIDE SEQUENCE [LARGE SCALE GENOMIC DNA]</scope>
    <source>
        <strain evidence="2 3">SK95</strain>
    </source>
</reference>
<evidence type="ECO:0000313" key="3">
    <source>
        <dbReference type="Proteomes" id="UP000003858"/>
    </source>
</evidence>
<sequence length="40" mass="4603">MIRTGSLVSFDWQWTLVGLLASGYFGIFCKDLSKDNQNYK</sequence>
<proteinExistence type="predicted"/>
<accession>F9LYQ6</accession>
<protein>
    <submittedName>
        <fullName evidence="2">Uncharacterized protein</fullName>
    </submittedName>
</protein>
<evidence type="ECO:0000256" key="1">
    <source>
        <dbReference type="SAM" id="Phobius"/>
    </source>
</evidence>
<keyword evidence="1" id="KW-1133">Transmembrane helix</keyword>